<name>A0A0A9HL78_ARUDO</name>
<reference evidence="1" key="2">
    <citation type="journal article" date="2015" name="Data Brief">
        <title>Shoot transcriptome of the giant reed, Arundo donax.</title>
        <authorList>
            <person name="Barrero R.A."/>
            <person name="Guerrero F.D."/>
            <person name="Moolhuijzen P."/>
            <person name="Goolsby J.A."/>
            <person name="Tidwell J."/>
            <person name="Bellgard S.E."/>
            <person name="Bellgard M.I."/>
        </authorList>
    </citation>
    <scope>NUCLEOTIDE SEQUENCE</scope>
    <source>
        <tissue evidence="1">Shoot tissue taken approximately 20 cm above the soil surface</tissue>
    </source>
</reference>
<proteinExistence type="predicted"/>
<organism evidence="1">
    <name type="scientific">Arundo donax</name>
    <name type="common">Giant reed</name>
    <name type="synonym">Donax arundinaceus</name>
    <dbReference type="NCBI Taxonomy" id="35708"/>
    <lineage>
        <taxon>Eukaryota</taxon>
        <taxon>Viridiplantae</taxon>
        <taxon>Streptophyta</taxon>
        <taxon>Embryophyta</taxon>
        <taxon>Tracheophyta</taxon>
        <taxon>Spermatophyta</taxon>
        <taxon>Magnoliopsida</taxon>
        <taxon>Liliopsida</taxon>
        <taxon>Poales</taxon>
        <taxon>Poaceae</taxon>
        <taxon>PACMAD clade</taxon>
        <taxon>Arundinoideae</taxon>
        <taxon>Arundineae</taxon>
        <taxon>Arundo</taxon>
    </lineage>
</organism>
<evidence type="ECO:0000313" key="1">
    <source>
        <dbReference type="EMBL" id="JAE33623.1"/>
    </source>
</evidence>
<dbReference type="EMBL" id="GBRH01164273">
    <property type="protein sequence ID" value="JAE33623.1"/>
    <property type="molecule type" value="Transcribed_RNA"/>
</dbReference>
<protein>
    <submittedName>
        <fullName evidence="1">Uncharacterized protein</fullName>
    </submittedName>
</protein>
<accession>A0A0A9HL78</accession>
<dbReference type="AlphaFoldDB" id="A0A0A9HL78"/>
<reference evidence="1" key="1">
    <citation type="submission" date="2014-09" db="EMBL/GenBank/DDBJ databases">
        <authorList>
            <person name="Magalhaes I.L.F."/>
            <person name="Oliveira U."/>
            <person name="Santos F.R."/>
            <person name="Vidigal T.H.D.A."/>
            <person name="Brescovit A.D."/>
            <person name="Santos A.J."/>
        </authorList>
    </citation>
    <scope>NUCLEOTIDE SEQUENCE</scope>
    <source>
        <tissue evidence="1">Shoot tissue taken approximately 20 cm above the soil surface</tissue>
    </source>
</reference>
<sequence>MTVVIHVGRKRCLCQMAIWGAMCRGQFSSRYQRTTVPSLSSLIPANGRTTRSTGSLEVHCFWEALSW</sequence>